<keyword evidence="1" id="KW-0472">Membrane</keyword>
<evidence type="ECO:0000313" key="3">
    <source>
        <dbReference type="EMBL" id="WOJ94682.1"/>
    </source>
</evidence>
<proteinExistence type="predicted"/>
<name>A0ABZ0I6K9_9GAMM</name>
<dbReference type="EMBL" id="CP136864">
    <property type="protein sequence ID" value="WOJ94682.1"/>
    <property type="molecule type" value="Genomic_DNA"/>
</dbReference>
<evidence type="ECO:0000256" key="1">
    <source>
        <dbReference type="SAM" id="Phobius"/>
    </source>
</evidence>
<dbReference type="Proteomes" id="UP001626537">
    <property type="component" value="Chromosome"/>
</dbReference>
<reference evidence="3 4" key="1">
    <citation type="submission" date="2023-10" db="EMBL/GenBank/DDBJ databases">
        <title>Two novel species belonging to the OM43/NOR5 clade.</title>
        <authorList>
            <person name="Park M."/>
        </authorList>
    </citation>
    <scope>NUCLEOTIDE SEQUENCE [LARGE SCALE GENOMIC DNA]</scope>
    <source>
        <strain evidence="3 4">IMCC43200</strain>
    </source>
</reference>
<evidence type="ECO:0000256" key="2">
    <source>
        <dbReference type="SAM" id="SignalP"/>
    </source>
</evidence>
<protein>
    <recommendedName>
        <fullName evidence="5">DUF11 domain-containing protein</fullName>
    </recommendedName>
</protein>
<sequence>MKYVLRVAAPSVGAAFLVMFHAVAPTPAFAQGSCPPDFGNGRLCTAKDFEVTGVVVSGPSECTAGETIAVELVVGLTATSNERYDIGLFVADNGGELIGGAQCSFTSLSPQTTVDGLFAGTNPAGLGPYRNLDGDACGDVASSDGENYRRFSLPSVLCEDRDGDGDVDINGLVVWSQNASQDVCPDPGNAANFFPNQSSKCQLAPDYSLPIVVEPPPTIEVAKRAFPETLQEPGGDVAFFVSVANTSVDTDPLQLTSLVDDVHGDLNGQGNCSVPQSIRPGTSYACRFVATVSGSAGESETDVVTAVAIDNEGESVTANDTATVIIIASTVPTPPSIEVIKFAYPSKVPEPGGTVVYAVEVINTSDTESVTINSLVDDVYGDVFSLGVSCPTFSGATLAPSERFICAFRESVPPAASAPGQPGDTVTDVITATGSSSGGAASDFDDATVEIIDAPSSLRSIKQAFPQTRPAPGGTFAFLLAVQNTSPADTVTLNSLVDDVYGDLNGLGTCVSPQTLAPSEIYSCVFSGDFFGVNGEFQVDSILVEGVDDDGSPVRSIARAQVELTDSVAPGVPALSVVKTADPTSLSEPGGDVTFTVDVRNASSAGDITITALQDSPYGDLDGLGSCAVGAVLTPDPADVYSCSFTIAVTGAGGDELVDIVTATGLHSGGDTVTADNDATVTILPDASEVLVTKSATPQTLEAPGGPVDFTVTILNAGTETLEVTALTDSVYGNLDGRGDCAEGAIMPTGTSYSCMFTEDVIGDAPTLHLDTVTVEVRSTTGAILYDSARATVLIFGSNGAGGPVSIPVSPHWLLVMLVGLLFLIAIRRTRDTR</sequence>
<dbReference type="RefSeq" id="WP_407349319.1">
    <property type="nucleotide sequence ID" value="NZ_CP136864.1"/>
</dbReference>
<organism evidence="3 4">
    <name type="scientific">Congregibacter variabilis</name>
    <dbReference type="NCBI Taxonomy" id="3081200"/>
    <lineage>
        <taxon>Bacteria</taxon>
        <taxon>Pseudomonadati</taxon>
        <taxon>Pseudomonadota</taxon>
        <taxon>Gammaproteobacteria</taxon>
        <taxon>Cellvibrionales</taxon>
        <taxon>Halieaceae</taxon>
        <taxon>Congregibacter</taxon>
    </lineage>
</organism>
<keyword evidence="2" id="KW-0732">Signal</keyword>
<feature type="transmembrane region" description="Helical" evidence="1">
    <location>
        <begin position="809"/>
        <end position="827"/>
    </location>
</feature>
<keyword evidence="1" id="KW-1133">Transmembrane helix</keyword>
<feature type="signal peptide" evidence="2">
    <location>
        <begin position="1"/>
        <end position="30"/>
    </location>
</feature>
<feature type="chain" id="PRO_5045977166" description="DUF11 domain-containing protein" evidence="2">
    <location>
        <begin position="31"/>
        <end position="834"/>
    </location>
</feature>
<evidence type="ECO:0000313" key="4">
    <source>
        <dbReference type="Proteomes" id="UP001626537"/>
    </source>
</evidence>
<gene>
    <name evidence="3" type="ORF">R0135_05820</name>
</gene>
<keyword evidence="4" id="KW-1185">Reference proteome</keyword>
<keyword evidence="1" id="KW-0812">Transmembrane</keyword>
<accession>A0ABZ0I6K9</accession>
<evidence type="ECO:0008006" key="5">
    <source>
        <dbReference type="Google" id="ProtNLM"/>
    </source>
</evidence>